<dbReference type="EMBL" id="HBIO01016458">
    <property type="protein sequence ID" value="CAE0467820.1"/>
    <property type="molecule type" value="Transcribed_RNA"/>
</dbReference>
<feature type="region of interest" description="Disordered" evidence="1">
    <location>
        <begin position="123"/>
        <end position="237"/>
    </location>
</feature>
<organism evidence="4">
    <name type="scientific">Chaetoceros debilis</name>
    <dbReference type="NCBI Taxonomy" id="122233"/>
    <lineage>
        <taxon>Eukaryota</taxon>
        <taxon>Sar</taxon>
        <taxon>Stramenopiles</taxon>
        <taxon>Ochrophyta</taxon>
        <taxon>Bacillariophyta</taxon>
        <taxon>Coscinodiscophyceae</taxon>
        <taxon>Chaetocerotophycidae</taxon>
        <taxon>Chaetocerotales</taxon>
        <taxon>Chaetocerotaceae</taxon>
        <taxon>Chaetoceros</taxon>
    </lineage>
</organism>
<feature type="compositionally biased region" description="Low complexity" evidence="1">
    <location>
        <begin position="175"/>
        <end position="196"/>
    </location>
</feature>
<feature type="chain" id="PRO_5031131003" description="ShKT domain-containing protein" evidence="2">
    <location>
        <begin position="27"/>
        <end position="473"/>
    </location>
</feature>
<accession>A0A7S3Q6U8</accession>
<dbReference type="InterPro" id="IPR003582">
    <property type="entry name" value="ShKT_dom"/>
</dbReference>
<feature type="compositionally biased region" description="Low complexity" evidence="1">
    <location>
        <begin position="203"/>
        <end position="212"/>
    </location>
</feature>
<dbReference type="Pfam" id="PF01549">
    <property type="entry name" value="ShK"/>
    <property type="match status" value="3"/>
</dbReference>
<reference evidence="4" key="1">
    <citation type="submission" date="2021-01" db="EMBL/GenBank/DDBJ databases">
        <authorList>
            <person name="Corre E."/>
            <person name="Pelletier E."/>
            <person name="Niang G."/>
            <person name="Scheremetjew M."/>
            <person name="Finn R."/>
            <person name="Kale V."/>
            <person name="Holt S."/>
            <person name="Cochrane G."/>
            <person name="Meng A."/>
            <person name="Brown T."/>
            <person name="Cohen L."/>
        </authorList>
    </citation>
    <scope>NUCLEOTIDE SEQUENCE</scope>
    <source>
        <strain evidence="4">MM31A-1</strain>
    </source>
</reference>
<feature type="signal peptide" evidence="2">
    <location>
        <begin position="1"/>
        <end position="26"/>
    </location>
</feature>
<dbReference type="AlphaFoldDB" id="A0A7S3Q6U8"/>
<proteinExistence type="predicted"/>
<evidence type="ECO:0000256" key="1">
    <source>
        <dbReference type="SAM" id="MobiDB-lite"/>
    </source>
</evidence>
<feature type="domain" description="ShKT" evidence="3">
    <location>
        <begin position="444"/>
        <end position="466"/>
    </location>
</feature>
<keyword evidence="2" id="KW-0732">Signal</keyword>
<evidence type="ECO:0000313" key="4">
    <source>
        <dbReference type="EMBL" id="CAE0467820.1"/>
    </source>
</evidence>
<feature type="domain" description="ShKT" evidence="3">
    <location>
        <begin position="398"/>
        <end position="414"/>
    </location>
</feature>
<feature type="compositionally biased region" description="Polar residues" evidence="1">
    <location>
        <begin position="150"/>
        <end position="174"/>
    </location>
</feature>
<feature type="compositionally biased region" description="Polar residues" evidence="1">
    <location>
        <begin position="126"/>
        <end position="143"/>
    </location>
</feature>
<name>A0A7S3Q6U8_9STRA</name>
<evidence type="ECO:0000259" key="3">
    <source>
        <dbReference type="Pfam" id="PF01549"/>
    </source>
</evidence>
<protein>
    <recommendedName>
        <fullName evidence="3">ShKT domain-containing protein</fullName>
    </recommendedName>
</protein>
<evidence type="ECO:0000256" key="2">
    <source>
        <dbReference type="SAM" id="SignalP"/>
    </source>
</evidence>
<feature type="domain" description="ShKT" evidence="3">
    <location>
        <begin position="270"/>
        <end position="289"/>
    </location>
</feature>
<gene>
    <name evidence="4" type="ORF">CDEB00056_LOCUS12673</name>
</gene>
<sequence>MALFKLLKLSIFVTTLIWCNLSPAVCVDPSKDASGTEKKMLASARSLGSSAKGSLVRKRSHVPANIDEKVEFALEAGPISQSVAMSDAEKEEQELLRFLEEEILNASLSLSLSVGIPSISPAPSLEPSTSYAPSTSKQPSTIPSGIPSALPSNVTSDSPSAIPSTSPSNNPTGLSQSDSPSRVPSDSPSRAPSSSPTAKGLISPSTMPSTSPAPTPHGQTAAPVKSPVVPPTVPMTSSPTVSICKDDPVFYYNRSGRTCSFIDLDSEKRNRFCAVPLIQAACPRTCGRCCFNDQQFRFNVRNIPRKCNWMQRGSPSRPKRFCSTDIGGGLKIQDFCPKACNICRQPPPPAPSPLSQAPTPSSSPTGLCKNDDTWNWYDFPEGNCKWVRNKEKRREKFCGKSIVRENCPQSCGLCCQDDLNYSFVTAGSTQGCFWVGQLTSRQDAFCNSFQSGDMVRNACPEACQRCLTLIGGT</sequence>